<dbReference type="InterPro" id="IPR011990">
    <property type="entry name" value="TPR-like_helical_dom_sf"/>
</dbReference>
<dbReference type="EMBL" id="SPLM01000002">
    <property type="protein sequence ID" value="TMW68837.1"/>
    <property type="molecule type" value="Genomic_DNA"/>
</dbReference>
<keyword evidence="4" id="KW-1000">Mitochondrion outer membrane</keyword>
<keyword evidence="5 10" id="KW-0802">TPR repeat</keyword>
<dbReference type="Pfam" id="PF13414">
    <property type="entry name" value="TPR_11"/>
    <property type="match status" value="1"/>
</dbReference>
<evidence type="ECO:0000256" key="2">
    <source>
        <dbReference type="ARBA" id="ARBA00022692"/>
    </source>
</evidence>
<evidence type="ECO:0000256" key="5">
    <source>
        <dbReference type="ARBA" id="ARBA00022803"/>
    </source>
</evidence>
<comment type="caution">
    <text evidence="12">The sequence shown here is derived from an EMBL/GenBank/DDBJ whole genome shotgun (WGS) entry which is preliminary data.</text>
</comment>
<comment type="subcellular location">
    <subcellularLocation>
        <location evidence="1">Mitochondrion outer membrane</location>
        <topology evidence="1">Single-pass membrane protein</topology>
    </subcellularLocation>
</comment>
<evidence type="ECO:0000256" key="7">
    <source>
        <dbReference type="ARBA" id="ARBA00023128"/>
    </source>
</evidence>
<feature type="repeat" description="TPR" evidence="10">
    <location>
        <begin position="869"/>
        <end position="902"/>
    </location>
</feature>
<evidence type="ECO:0000256" key="3">
    <source>
        <dbReference type="ARBA" id="ARBA00022737"/>
    </source>
</evidence>
<proteinExistence type="inferred from homology"/>
<dbReference type="InterPro" id="IPR036873">
    <property type="entry name" value="Rhodanese-like_dom_sf"/>
</dbReference>
<keyword evidence="6" id="KW-1133">Transmembrane helix</keyword>
<dbReference type="SUPFAM" id="SSF48452">
    <property type="entry name" value="TPR-like"/>
    <property type="match status" value="2"/>
</dbReference>
<dbReference type="Pfam" id="PF00581">
    <property type="entry name" value="Rhodanese"/>
    <property type="match status" value="1"/>
</dbReference>
<evidence type="ECO:0000256" key="1">
    <source>
        <dbReference type="ARBA" id="ARBA00004572"/>
    </source>
</evidence>
<dbReference type="OrthoDB" id="2942533at2759"/>
<feature type="repeat" description="TPR" evidence="10">
    <location>
        <begin position="1005"/>
        <end position="1038"/>
    </location>
</feature>
<evidence type="ECO:0000256" key="6">
    <source>
        <dbReference type="ARBA" id="ARBA00022989"/>
    </source>
</evidence>
<evidence type="ECO:0000256" key="10">
    <source>
        <dbReference type="PROSITE-ProRule" id="PRU00339"/>
    </source>
</evidence>
<keyword evidence="8" id="KW-0472">Membrane</keyword>
<dbReference type="InterPro" id="IPR001763">
    <property type="entry name" value="Rhodanese-like_dom"/>
</dbReference>
<keyword evidence="2" id="KW-0812">Transmembrane</keyword>
<dbReference type="Proteomes" id="UP000794436">
    <property type="component" value="Unassembled WGS sequence"/>
</dbReference>
<feature type="repeat" description="TPR" evidence="10">
    <location>
        <begin position="971"/>
        <end position="1004"/>
    </location>
</feature>
<dbReference type="PANTHER" id="PTHR46208:SF1">
    <property type="entry name" value="MITOCHONDRIAL IMPORT RECEPTOR SUBUNIT TOM70"/>
    <property type="match status" value="1"/>
</dbReference>
<evidence type="ECO:0000313" key="13">
    <source>
        <dbReference type="Proteomes" id="UP000794436"/>
    </source>
</evidence>
<comment type="similarity">
    <text evidence="9">Belongs to the Tom70 family.</text>
</comment>
<dbReference type="InterPro" id="IPR019734">
    <property type="entry name" value="TPR_rpt"/>
</dbReference>
<dbReference type="SUPFAM" id="SSF52821">
    <property type="entry name" value="Rhodanese/Cell cycle control phosphatase"/>
    <property type="match status" value="1"/>
</dbReference>
<dbReference type="GO" id="GO:0005741">
    <property type="term" value="C:mitochondrial outer membrane"/>
    <property type="evidence" value="ECO:0007669"/>
    <property type="project" value="UniProtKB-SubCell"/>
</dbReference>
<dbReference type="PANTHER" id="PTHR46208">
    <property type="entry name" value="MITOCHONDRIAL IMPORT RECEPTOR SUBUNIT TOM70"/>
    <property type="match status" value="1"/>
</dbReference>
<name>A0A8K1FRC0_PYTOL</name>
<evidence type="ECO:0000313" key="12">
    <source>
        <dbReference type="EMBL" id="TMW68837.1"/>
    </source>
</evidence>
<dbReference type="SMART" id="SM00028">
    <property type="entry name" value="TPR"/>
    <property type="match status" value="9"/>
</dbReference>
<protein>
    <recommendedName>
        <fullName evidence="11">Rhodanese domain-containing protein</fullName>
    </recommendedName>
</protein>
<organism evidence="12 13">
    <name type="scientific">Pythium oligandrum</name>
    <name type="common">Mycoparasitic fungus</name>
    <dbReference type="NCBI Taxonomy" id="41045"/>
    <lineage>
        <taxon>Eukaryota</taxon>
        <taxon>Sar</taxon>
        <taxon>Stramenopiles</taxon>
        <taxon>Oomycota</taxon>
        <taxon>Peronosporomycetes</taxon>
        <taxon>Pythiales</taxon>
        <taxon>Pythiaceae</taxon>
        <taxon>Pythium</taxon>
    </lineage>
</organism>
<keyword evidence="7" id="KW-0496">Mitochondrion</keyword>
<dbReference type="Gene3D" id="3.40.250.10">
    <property type="entry name" value="Rhodanese-like domain"/>
    <property type="match status" value="1"/>
</dbReference>
<dbReference type="Gene3D" id="1.25.40.10">
    <property type="entry name" value="Tetratricopeptide repeat domain"/>
    <property type="match status" value="2"/>
</dbReference>
<sequence length="1106" mass="122900">MVADPPLWVECGVWPLRVSAAPPEELNKVEMAAAVRVCVPQADAARVDARVQEMLAVVDAAVQRSTATDNGEEWVFTNASTAEKHADQRVWTLSTACFLYWTLADVQGLSVAISDANDATWTSLNAILNLETTGEEAPPRVRALDASEAAELIADGEIQIVDCRPQDDFYGMNDQSSVSGHLDNAISIPFVSVFQEDQSSFLTHEELVELLESAQVDFMKDLVVVGSCAVEAAAVATVAMLAGHKGASFSITTLTQSFVDGLPQSTRSGIFDAKEVLFVEEDGDFDLSPSAASPAKEDVETSKDVVKEYDEFLKNPVKDKTDDEDDDEPQAREEIVWVSEIGHRYFDMPHPVDKHLFVATSRDIYRVVSFVLAPFGFPSTLQERFTVSEVKARCSSLYQDVIEVCSDLVYHHRDLNEGAMAMSVHKWVEEKRDPLCSEQVRKINELVDTLYAPPRFVEVPDLSESRVMEITEELHTRLLEAARKRAAWAFDVAAENEEDEDVEETKDTGFSGWGQSFYPSVVYTLGFLPQEPSSNHKKLSTLQIKTFIQVVAEAAWGVIESESLTQVEFQALCDTLVADNREVIAKIKESAEKALYVVKHSLTQSMEREEDLEAQLLAVQRATDEGERAVRSGRHQVALATFANAFKHLPIFHKETAPLLVGRANTFIKIGELGRAREVVQVLLKLDPFSCGAYGCLGEIEEKQNQPDSAMQHYVTAFILDGSRSPERAADIDRVARLVGRNVARNIFKAMVLQHELPTQWLVESYFDSFEHDVDNALRIPIEVEKMANTDASELTGDQLVQRAFFLKRKKQYRASQADVRAALDRPIEDESLRAVALNLHASFLYVAGDVHAAVEAIAESLELQPESVNGLVKKGGFLSEIGDMEEAAECFNQAAEIDPNDADVYLHMGQKDLLEGNYYQAVQTLRRSISRSEALPVTHVSYGMALYKSGSVFQAIDVFEDAAKAFPNSPEVHLFYGEVLADQGDYASAMKHFLRGFELSPLCPLPFLNAGRVYVSTNDPMRAIAHFQQALEIDPRCSSAHLDIAQVLFAQGRTTEAFEHFDTAAHCCRFLPEVEEVCAAQEMAKMQERVTDILGVDLRHLMRSK</sequence>
<feature type="domain" description="Rhodanese" evidence="11">
    <location>
        <begin position="154"/>
        <end position="245"/>
    </location>
</feature>
<keyword evidence="3" id="KW-0677">Repeat</keyword>
<evidence type="ECO:0000259" key="11">
    <source>
        <dbReference type="PROSITE" id="PS50206"/>
    </source>
</evidence>
<dbReference type="PROSITE" id="PS50206">
    <property type="entry name" value="RHODANESE_3"/>
    <property type="match status" value="1"/>
</dbReference>
<dbReference type="PROSITE" id="PS50005">
    <property type="entry name" value="TPR"/>
    <property type="match status" value="3"/>
</dbReference>
<evidence type="ECO:0000256" key="8">
    <source>
        <dbReference type="ARBA" id="ARBA00023136"/>
    </source>
</evidence>
<evidence type="ECO:0000256" key="4">
    <source>
        <dbReference type="ARBA" id="ARBA00022787"/>
    </source>
</evidence>
<reference evidence="12" key="1">
    <citation type="submission" date="2019-03" db="EMBL/GenBank/DDBJ databases">
        <title>Long read genome sequence of the mycoparasitic Pythium oligandrum ATCC 38472 isolated from sugarbeet rhizosphere.</title>
        <authorList>
            <person name="Gaulin E."/>
        </authorList>
    </citation>
    <scope>NUCLEOTIDE SEQUENCE</scope>
    <source>
        <strain evidence="12">ATCC 38472_TT</strain>
    </source>
</reference>
<dbReference type="Pfam" id="PF13432">
    <property type="entry name" value="TPR_16"/>
    <property type="match status" value="2"/>
</dbReference>
<keyword evidence="13" id="KW-1185">Reference proteome</keyword>
<evidence type="ECO:0000256" key="9">
    <source>
        <dbReference type="ARBA" id="ARBA00038030"/>
    </source>
</evidence>
<gene>
    <name evidence="12" type="ORF">Poli38472_006305</name>
</gene>
<accession>A0A8K1FRC0</accession>
<dbReference type="AlphaFoldDB" id="A0A8K1FRC0"/>